<reference evidence="7 8" key="1">
    <citation type="submission" date="2010-02" db="EMBL/GenBank/DDBJ databases">
        <title>The Genome Sequence of Prevotella oris strain C735.</title>
        <authorList>
            <consortium name="The Broad Institute Genome Sequencing Platform"/>
            <person name="Ward D."/>
            <person name="Feldgarden M."/>
            <person name="Earl A."/>
            <person name="Young S.K."/>
            <person name="Zeng Q."/>
            <person name="Koehrsen M."/>
            <person name="Alvarado L."/>
            <person name="Berlin A."/>
            <person name="Bochicchio J."/>
            <person name="Borenstein D."/>
            <person name="Chapman S.B."/>
            <person name="Chen Z."/>
            <person name="Engels R."/>
            <person name="Freedman E."/>
            <person name="Gellesch M."/>
            <person name="Goldberg J."/>
            <person name="Griggs A."/>
            <person name="Gujja S."/>
            <person name="Heilman E."/>
            <person name="Heiman D."/>
            <person name="Hepburn T."/>
            <person name="Howarth C."/>
            <person name="Jen D."/>
            <person name="Larson L."/>
            <person name="Mehta T."/>
            <person name="Park D."/>
            <person name="Pearson M."/>
            <person name="Roberts A."/>
            <person name="Saif S."/>
            <person name="Shea T."/>
            <person name="Shenoy N."/>
            <person name="Sisk P."/>
            <person name="Stolte C."/>
            <person name="Sykes S."/>
            <person name="Thomson T."/>
            <person name="Walk T."/>
            <person name="White J."/>
            <person name="Yandava C."/>
            <person name="Sibley C.D."/>
            <person name="Field T.R."/>
            <person name="Grinwis M."/>
            <person name="Eshaghurshan C.S."/>
            <person name="Surette M.G."/>
            <person name="Haas B."/>
            <person name="Nusbaum C."/>
            <person name="Birren B."/>
        </authorList>
    </citation>
    <scope>NUCLEOTIDE SEQUENCE [LARGE SCALE GENOMIC DNA]</scope>
    <source>
        <strain evidence="7 8">C735</strain>
    </source>
</reference>
<dbReference type="PROSITE" id="PS00092">
    <property type="entry name" value="N6_MTASE"/>
    <property type="match status" value="1"/>
</dbReference>
<keyword evidence="8" id="KW-1185">Reference proteome</keyword>
<dbReference type="AlphaFoldDB" id="D7NF42"/>
<dbReference type="Pfam" id="PF02086">
    <property type="entry name" value="MethyltransfD12"/>
    <property type="match status" value="2"/>
</dbReference>
<dbReference type="Gene3D" id="1.10.1020.10">
    <property type="entry name" value="Adenine-specific Methyltransferase, Domain 2"/>
    <property type="match status" value="1"/>
</dbReference>
<proteinExistence type="inferred from homology"/>
<dbReference type="GO" id="GO:0009307">
    <property type="term" value="P:DNA restriction-modification system"/>
    <property type="evidence" value="ECO:0007669"/>
    <property type="project" value="InterPro"/>
</dbReference>
<keyword evidence="3 7" id="KW-0489">Methyltransferase</keyword>
<sequence length="381" mass="44955">MTSGFNNNVPTGLQPIVKWPGGKEKELKYILPNAPKFENYYEPFVGGGAVFMAIRAKEYFINDFSRELTALYQCIARSDKDFFCYTAHMDASWKRAELFLNDNPVLIEYYLKLRSGELSKENLKTVIHRFCHENKGHILNIIGTSFNAYPCILPEEIEVNLFRKMTRMRILEKEKRMLPDEDLHHNIETAIKSAVYMNYRNLYNSKEIAASNPPLQTALFFFMRNYAYSGMFRYSNKGDFNVPYGGIAYNGKFMAKKTTYYRAKSLLNHFTSTHIFNLDFEEFLRKTRPTERDFVFLDPPYDSEFSSYARNEFTRDDQKRLANYMINECKAKWMIVIKHTDFIYSLYDKAGINIRAFNKEYLVSFMNRNEKKVTHLLITNY</sequence>
<evidence type="ECO:0000313" key="7">
    <source>
        <dbReference type="EMBL" id="EFI47889.1"/>
    </source>
</evidence>
<dbReference type="InterPro" id="IPR012327">
    <property type="entry name" value="MeTrfase_D12"/>
</dbReference>
<evidence type="ECO:0000256" key="1">
    <source>
        <dbReference type="ARBA" id="ARBA00006594"/>
    </source>
</evidence>
<evidence type="ECO:0000256" key="6">
    <source>
        <dbReference type="ARBA" id="ARBA00047942"/>
    </source>
</evidence>
<protein>
    <recommendedName>
        <fullName evidence="2">site-specific DNA-methyltransferase (adenine-specific)</fullName>
        <ecNumber evidence="2">2.1.1.72</ecNumber>
    </recommendedName>
</protein>
<dbReference type="EMBL" id="GL349571">
    <property type="protein sequence ID" value="EFI47889.1"/>
    <property type="molecule type" value="Genomic_DNA"/>
</dbReference>
<keyword evidence="5" id="KW-0949">S-adenosyl-L-methionine</keyword>
<dbReference type="PRINTS" id="PR00505">
    <property type="entry name" value="D12N6MTFRASE"/>
</dbReference>
<organism evidence="7 8">
    <name type="scientific">Segatella oris C735</name>
    <dbReference type="NCBI Taxonomy" id="563008"/>
    <lineage>
        <taxon>Bacteria</taxon>
        <taxon>Pseudomonadati</taxon>
        <taxon>Bacteroidota</taxon>
        <taxon>Bacteroidia</taxon>
        <taxon>Bacteroidales</taxon>
        <taxon>Prevotellaceae</taxon>
        <taxon>Segatella</taxon>
    </lineage>
</organism>
<dbReference type="GO" id="GO:0006298">
    <property type="term" value="P:mismatch repair"/>
    <property type="evidence" value="ECO:0007669"/>
    <property type="project" value="TreeGrafter"/>
</dbReference>
<dbReference type="InterPro" id="IPR002052">
    <property type="entry name" value="DNA_methylase_N6_adenine_CS"/>
</dbReference>
<dbReference type="InterPro" id="IPR029063">
    <property type="entry name" value="SAM-dependent_MTases_sf"/>
</dbReference>
<dbReference type="GO" id="GO:0032259">
    <property type="term" value="P:methylation"/>
    <property type="evidence" value="ECO:0007669"/>
    <property type="project" value="UniProtKB-KW"/>
</dbReference>
<comment type="similarity">
    <text evidence="1">Belongs to the N(4)/N(6)-methyltransferase family.</text>
</comment>
<dbReference type="GO" id="GO:0043565">
    <property type="term" value="F:sequence-specific DNA binding"/>
    <property type="evidence" value="ECO:0007669"/>
    <property type="project" value="TreeGrafter"/>
</dbReference>
<dbReference type="InterPro" id="IPR023095">
    <property type="entry name" value="Ade_MeTrfase_dom_2"/>
</dbReference>
<keyword evidence="4" id="KW-0808">Transferase</keyword>
<dbReference type="Gene3D" id="3.40.50.150">
    <property type="entry name" value="Vaccinia Virus protein VP39"/>
    <property type="match status" value="2"/>
</dbReference>
<dbReference type="HOGENOM" id="CLU_063430_0_0_10"/>
<dbReference type="SUPFAM" id="SSF53335">
    <property type="entry name" value="S-adenosyl-L-methionine-dependent methyltransferases"/>
    <property type="match status" value="1"/>
</dbReference>
<gene>
    <name evidence="7" type="ORF">HMPREF0665_02175</name>
</gene>
<comment type="catalytic activity">
    <reaction evidence="6">
        <text>a 2'-deoxyadenosine in DNA + S-adenosyl-L-methionine = an N(6)-methyl-2'-deoxyadenosine in DNA + S-adenosyl-L-homocysteine + H(+)</text>
        <dbReference type="Rhea" id="RHEA:15197"/>
        <dbReference type="Rhea" id="RHEA-COMP:12418"/>
        <dbReference type="Rhea" id="RHEA-COMP:12419"/>
        <dbReference type="ChEBI" id="CHEBI:15378"/>
        <dbReference type="ChEBI" id="CHEBI:57856"/>
        <dbReference type="ChEBI" id="CHEBI:59789"/>
        <dbReference type="ChEBI" id="CHEBI:90615"/>
        <dbReference type="ChEBI" id="CHEBI:90616"/>
        <dbReference type="EC" id="2.1.1.72"/>
    </reaction>
</comment>
<evidence type="ECO:0000313" key="8">
    <source>
        <dbReference type="Proteomes" id="UP000003805"/>
    </source>
</evidence>
<evidence type="ECO:0000256" key="3">
    <source>
        <dbReference type="ARBA" id="ARBA00022603"/>
    </source>
</evidence>
<accession>D7NF42</accession>
<dbReference type="EC" id="2.1.1.72" evidence="2"/>
<dbReference type="GO" id="GO:0009007">
    <property type="term" value="F:site-specific DNA-methyltransferase (adenine-specific) activity"/>
    <property type="evidence" value="ECO:0007669"/>
    <property type="project" value="UniProtKB-EC"/>
</dbReference>
<evidence type="ECO:0000256" key="2">
    <source>
        <dbReference type="ARBA" id="ARBA00011900"/>
    </source>
</evidence>
<evidence type="ECO:0000256" key="4">
    <source>
        <dbReference type="ARBA" id="ARBA00022679"/>
    </source>
</evidence>
<dbReference type="eggNOG" id="COG0338">
    <property type="taxonomic scope" value="Bacteria"/>
</dbReference>
<dbReference type="Proteomes" id="UP000003805">
    <property type="component" value="Unassembled WGS sequence"/>
</dbReference>
<name>D7NF42_9BACT</name>
<dbReference type="GO" id="GO:1904047">
    <property type="term" value="F:S-adenosyl-L-methionine binding"/>
    <property type="evidence" value="ECO:0007669"/>
    <property type="project" value="TreeGrafter"/>
</dbReference>
<evidence type="ECO:0000256" key="5">
    <source>
        <dbReference type="ARBA" id="ARBA00022691"/>
    </source>
</evidence>
<dbReference type="PANTHER" id="PTHR30481">
    <property type="entry name" value="DNA ADENINE METHYLASE"/>
    <property type="match status" value="1"/>
</dbReference>